<dbReference type="HOGENOM" id="CLU_2327731_0_0_11"/>
<name>F6ESK9_HOYSD</name>
<keyword evidence="2" id="KW-1185">Reference proteome</keyword>
<reference evidence="1 2" key="1">
    <citation type="journal article" date="2011" name="J. Bacteriol.">
        <title>Complete genome sequence of Amycolicicoccus subflavus DQS3-9A1T, an actinomycete isolated from crude oil-polluted soil.</title>
        <authorList>
            <person name="Cai M."/>
            <person name="Chen W.M."/>
            <person name="Nie Y."/>
            <person name="Chi C.Q."/>
            <person name="Wang Y.N."/>
            <person name="Tang Y.Q."/>
            <person name="Li G.Y."/>
            <person name="Wu X.L."/>
        </authorList>
    </citation>
    <scope>NUCLEOTIDE SEQUENCE [LARGE SCALE GENOMIC DNA]</scope>
    <source>
        <strain evidence="2">DSM 45089 / DQS3-9A1</strain>
        <plasmid evidence="1 2">pAS9A-2</plasmid>
    </source>
</reference>
<keyword evidence="1" id="KW-0614">Plasmid</keyword>
<evidence type="ECO:0000313" key="1">
    <source>
        <dbReference type="EMBL" id="AEF43130.1"/>
    </source>
</evidence>
<dbReference type="KEGG" id="asd:AS9A_P20086"/>
<dbReference type="Proteomes" id="UP000009235">
    <property type="component" value="Plasmid pAS9A-2"/>
</dbReference>
<accession>F6ESK9</accession>
<sequence length="98" mass="11136">MVEPSEPPTLAVFRAHQQLDDRPLADITVPYYPPQLRRFTDLGDGRVEQQARPFVLEYPFQRTVVRIGPDCHEPDLPCPAGSRIHDTPVRECGCPIGW</sequence>
<protein>
    <submittedName>
        <fullName evidence="1">Uncharacterized protein</fullName>
    </submittedName>
</protein>
<gene>
    <name evidence="1" type="ordered locus">AS9A_P20086</name>
</gene>
<geneLocation type="plasmid" evidence="1 2">
    <name>pAS9A-2</name>
</geneLocation>
<dbReference type="AlphaFoldDB" id="F6ESK9"/>
<organism evidence="1 2">
    <name type="scientific">Hoyosella subflava (strain DSM 45089 / JCM 17490 / NBRC 109087 / DQS3-9A1)</name>
    <name type="common">Amycolicicoccus subflavus</name>
    <dbReference type="NCBI Taxonomy" id="443218"/>
    <lineage>
        <taxon>Bacteria</taxon>
        <taxon>Bacillati</taxon>
        <taxon>Actinomycetota</taxon>
        <taxon>Actinomycetes</taxon>
        <taxon>Mycobacteriales</taxon>
        <taxon>Hoyosellaceae</taxon>
        <taxon>Hoyosella</taxon>
    </lineage>
</organism>
<proteinExistence type="predicted"/>
<evidence type="ECO:0000313" key="2">
    <source>
        <dbReference type="Proteomes" id="UP000009235"/>
    </source>
</evidence>
<dbReference type="EMBL" id="CP002788">
    <property type="protein sequence ID" value="AEF43130.1"/>
    <property type="molecule type" value="Genomic_DNA"/>
</dbReference>